<comment type="subcellular location">
    <subcellularLocation>
        <location evidence="2">Mitochondrion matrix</location>
    </subcellularLocation>
</comment>
<evidence type="ECO:0000256" key="6">
    <source>
        <dbReference type="ARBA" id="ARBA00030006"/>
    </source>
</evidence>
<dbReference type="GO" id="GO:0061133">
    <property type="term" value="F:endopeptidase activator activity"/>
    <property type="evidence" value="ECO:0007669"/>
    <property type="project" value="EnsemblFungi"/>
</dbReference>
<keyword evidence="4" id="KW-0809">Transit peptide</keyword>
<feature type="domain" description="Peptidase M16 N-terminal" evidence="8">
    <location>
        <begin position="40"/>
        <end position="183"/>
    </location>
</feature>
<evidence type="ECO:0000256" key="4">
    <source>
        <dbReference type="ARBA" id="ARBA00022946"/>
    </source>
</evidence>
<dbReference type="PANTHER" id="PTHR11851">
    <property type="entry name" value="METALLOPROTEASE"/>
    <property type="match status" value="1"/>
</dbReference>
<protein>
    <recommendedName>
        <fullName evidence="6">Alpha-MPP</fullName>
    </recommendedName>
    <alternativeName>
        <fullName evidence="7">Inactive zinc metalloprotease alpha</fullName>
    </alternativeName>
</protein>
<dbReference type="SUPFAM" id="SSF63411">
    <property type="entry name" value="LuxS/MPP-like metallohydrolase"/>
    <property type="match status" value="2"/>
</dbReference>
<keyword evidence="5" id="KW-0496">Mitochondrion</keyword>
<evidence type="ECO:0000259" key="8">
    <source>
        <dbReference type="Pfam" id="PF00675"/>
    </source>
</evidence>
<dbReference type="InterPro" id="IPR050361">
    <property type="entry name" value="MPP/UQCRC_Complex"/>
</dbReference>
<dbReference type="Pfam" id="PF05193">
    <property type="entry name" value="Peptidase_M16_C"/>
    <property type="match status" value="1"/>
</dbReference>
<dbReference type="FunFam" id="3.30.830.10:FF:000023">
    <property type="entry name" value="Mitochondrial processing peptidase alpha subunit"/>
    <property type="match status" value="1"/>
</dbReference>
<organism evidence="10 11">
    <name type="scientific">Lipomyces starkeyi NRRL Y-11557</name>
    <dbReference type="NCBI Taxonomy" id="675824"/>
    <lineage>
        <taxon>Eukaryota</taxon>
        <taxon>Fungi</taxon>
        <taxon>Dikarya</taxon>
        <taxon>Ascomycota</taxon>
        <taxon>Saccharomycotina</taxon>
        <taxon>Lipomycetes</taxon>
        <taxon>Lipomycetales</taxon>
        <taxon>Lipomycetaceae</taxon>
        <taxon>Lipomyces</taxon>
    </lineage>
</organism>
<evidence type="ECO:0000256" key="2">
    <source>
        <dbReference type="ARBA" id="ARBA00004305"/>
    </source>
</evidence>
<evidence type="ECO:0000313" key="10">
    <source>
        <dbReference type="EMBL" id="ODQ69322.1"/>
    </source>
</evidence>
<name>A0A1E3PWM3_LIPST</name>
<dbReference type="GO" id="GO:0046872">
    <property type="term" value="F:metal ion binding"/>
    <property type="evidence" value="ECO:0007669"/>
    <property type="project" value="InterPro"/>
</dbReference>
<gene>
    <name evidence="10" type="ORF">LIPSTDRAFT_107986</name>
</gene>
<proteinExistence type="inferred from homology"/>
<dbReference type="InterPro" id="IPR011765">
    <property type="entry name" value="Pept_M16_N"/>
</dbReference>
<evidence type="ECO:0000313" key="11">
    <source>
        <dbReference type="Proteomes" id="UP000094385"/>
    </source>
</evidence>
<dbReference type="GO" id="GO:0017087">
    <property type="term" value="C:mitochondrial processing peptidase complex"/>
    <property type="evidence" value="ECO:0007669"/>
    <property type="project" value="EnsemblFungi"/>
</dbReference>
<dbReference type="AlphaFoldDB" id="A0A1E3PWM3"/>
<sequence length="477" mass="52165">MSARRNIVRERRRALSGSHYGRSSLFKATTLPNGLRVATDGPPGHFSALGLYVDAGSRYEGTSHTGLSHMMDRLAYQTAKGYSADDMQAKLSQLGGNYMCVSSRESIIYQAAVFNKDVASMFELLSATVRWAEVTPEELQIQKETAEYEIGEIWRKPELILPELLHTAAYQSNTLGLPLLCPEDRLPAIRREDVLDYRANYYTPERMVAAFVGVDHDVAVGLAMQQFGDMAKGTIPVHTEVSQYTGGVMSLGEMEVEHVPNQPDLAHIYIAFEGLSINDPDIYALATLQTLLGGGGSFSAGGPGKGMYSRLYTSVLNRYGFLETCAAFNHSYTDSGLFGVMVACLPSHASLIPAIICSQLAYCMSKFAGGLSKAEVQRAKNQLRSSLLMNLESKMVELEDLGRQVQVSGKKVAVDEMCEKIDRLTVADIINVARRVFRGQVHNVGTSKNGPTIVTQGKEGIFGDVLEECRKYGLSGN</sequence>
<dbReference type="Pfam" id="PF00675">
    <property type="entry name" value="Peptidase_M16"/>
    <property type="match status" value="1"/>
</dbReference>
<evidence type="ECO:0000256" key="3">
    <source>
        <dbReference type="ARBA" id="ARBA00007261"/>
    </source>
</evidence>
<dbReference type="Proteomes" id="UP000094385">
    <property type="component" value="Unassembled WGS sequence"/>
</dbReference>
<dbReference type="PANTHER" id="PTHR11851:SF49">
    <property type="entry name" value="MITOCHONDRIAL-PROCESSING PEPTIDASE SUBUNIT ALPHA"/>
    <property type="match status" value="1"/>
</dbReference>
<reference evidence="10 11" key="1">
    <citation type="journal article" date="2016" name="Proc. Natl. Acad. Sci. U.S.A.">
        <title>Comparative genomics of biotechnologically important yeasts.</title>
        <authorList>
            <person name="Riley R."/>
            <person name="Haridas S."/>
            <person name="Wolfe K.H."/>
            <person name="Lopes M.R."/>
            <person name="Hittinger C.T."/>
            <person name="Goeker M."/>
            <person name="Salamov A.A."/>
            <person name="Wisecaver J.H."/>
            <person name="Long T.M."/>
            <person name="Calvey C.H."/>
            <person name="Aerts A.L."/>
            <person name="Barry K.W."/>
            <person name="Choi C."/>
            <person name="Clum A."/>
            <person name="Coughlan A.Y."/>
            <person name="Deshpande S."/>
            <person name="Douglass A.P."/>
            <person name="Hanson S.J."/>
            <person name="Klenk H.-P."/>
            <person name="LaButti K.M."/>
            <person name="Lapidus A."/>
            <person name="Lindquist E.A."/>
            <person name="Lipzen A.M."/>
            <person name="Meier-Kolthoff J.P."/>
            <person name="Ohm R.A."/>
            <person name="Otillar R.P."/>
            <person name="Pangilinan J.L."/>
            <person name="Peng Y."/>
            <person name="Rokas A."/>
            <person name="Rosa C.A."/>
            <person name="Scheuner C."/>
            <person name="Sibirny A.A."/>
            <person name="Slot J.C."/>
            <person name="Stielow J.B."/>
            <person name="Sun H."/>
            <person name="Kurtzman C.P."/>
            <person name="Blackwell M."/>
            <person name="Grigoriev I.V."/>
            <person name="Jeffries T.W."/>
        </authorList>
    </citation>
    <scope>NUCLEOTIDE SEQUENCE [LARGE SCALE GENOMIC DNA]</scope>
    <source>
        <strain evidence="10 11">NRRL Y-11557</strain>
    </source>
</reference>
<dbReference type="Gene3D" id="3.30.830.10">
    <property type="entry name" value="Metalloenzyme, LuxS/M16 peptidase-like"/>
    <property type="match status" value="2"/>
</dbReference>
<evidence type="ECO:0000256" key="5">
    <source>
        <dbReference type="ARBA" id="ARBA00023128"/>
    </source>
</evidence>
<dbReference type="InterPro" id="IPR007863">
    <property type="entry name" value="Peptidase_M16_C"/>
</dbReference>
<dbReference type="GO" id="GO:0004222">
    <property type="term" value="F:metalloendopeptidase activity"/>
    <property type="evidence" value="ECO:0007669"/>
    <property type="project" value="EnsemblFungi"/>
</dbReference>
<comment type="similarity">
    <text evidence="3">Belongs to the peptidase M16 family.</text>
</comment>
<dbReference type="EMBL" id="KV454304">
    <property type="protein sequence ID" value="ODQ69322.1"/>
    <property type="molecule type" value="Genomic_DNA"/>
</dbReference>
<evidence type="ECO:0000256" key="7">
    <source>
        <dbReference type="ARBA" id="ARBA00032315"/>
    </source>
</evidence>
<dbReference type="GO" id="GO:0006627">
    <property type="term" value="P:protein processing involved in protein targeting to mitochondrion"/>
    <property type="evidence" value="ECO:0007669"/>
    <property type="project" value="EnsemblFungi"/>
</dbReference>
<comment type="function">
    <text evidence="1">Substrate recognition and binding subunit of the essential mitochondrial processing protease (MPP), which cleaves the mitochondrial sequence off newly imported precursors proteins.</text>
</comment>
<dbReference type="InterPro" id="IPR011249">
    <property type="entry name" value="Metalloenz_LuxS/M16"/>
</dbReference>
<dbReference type="OrthoDB" id="277191at2759"/>
<dbReference type="STRING" id="675824.A0A1E3PWM3"/>
<keyword evidence="11" id="KW-1185">Reference proteome</keyword>
<accession>A0A1E3PWM3</accession>
<evidence type="ECO:0000259" key="9">
    <source>
        <dbReference type="Pfam" id="PF05193"/>
    </source>
</evidence>
<feature type="domain" description="Peptidase M16 C-terminal" evidence="9">
    <location>
        <begin position="189"/>
        <end position="383"/>
    </location>
</feature>
<evidence type="ECO:0000256" key="1">
    <source>
        <dbReference type="ARBA" id="ARBA00002123"/>
    </source>
</evidence>